<accession>A0A9Q0Y4Y0</accession>
<dbReference type="OrthoDB" id="9906841at2759"/>
<dbReference type="Proteomes" id="UP001142489">
    <property type="component" value="Unassembled WGS sequence"/>
</dbReference>
<feature type="transmembrane region" description="Helical" evidence="6">
    <location>
        <begin position="45"/>
        <end position="68"/>
    </location>
</feature>
<evidence type="ECO:0000313" key="7">
    <source>
        <dbReference type="EMBL" id="KAJ7344275.1"/>
    </source>
</evidence>
<comment type="similarity">
    <text evidence="2">Belongs to the CD225/Dispanin family.</text>
</comment>
<dbReference type="GO" id="GO:0046597">
    <property type="term" value="P:host-mediated suppression of symbiont invasion"/>
    <property type="evidence" value="ECO:0007669"/>
    <property type="project" value="TreeGrafter"/>
</dbReference>
<dbReference type="EMBL" id="JAPFRF010000001">
    <property type="protein sequence ID" value="KAJ7344275.1"/>
    <property type="molecule type" value="Genomic_DNA"/>
</dbReference>
<keyword evidence="3 6" id="KW-0812">Transmembrane</keyword>
<protein>
    <submittedName>
        <fullName evidence="7">Uncharacterized protein</fullName>
    </submittedName>
</protein>
<comment type="subcellular location">
    <subcellularLocation>
        <location evidence="1">Membrane</location>
    </subcellularLocation>
</comment>
<name>A0A9Q0Y4Y0_9SAUR</name>
<feature type="transmembrane region" description="Helical" evidence="6">
    <location>
        <begin position="96"/>
        <end position="121"/>
    </location>
</feature>
<dbReference type="AlphaFoldDB" id="A0A9Q0Y4Y0"/>
<comment type="caution">
    <text evidence="7">The sequence shown here is derived from an EMBL/GenBank/DDBJ whole genome shotgun (WGS) entry which is preliminary data.</text>
</comment>
<evidence type="ECO:0000256" key="5">
    <source>
        <dbReference type="ARBA" id="ARBA00023136"/>
    </source>
</evidence>
<sequence length="142" mass="15578">MRAGPRSLALKYAARPRQGTGRACGFLPLPPTATAIVRAQPARDYVVWSLFSTFYMNFCFLGFAALVFSIKSRDCKVIGDPEGASKYGRRAKYLNLAALAMGILFIIIFITVFAVSASLILQHLHDLTGDFHGPNVEPLKVK</sequence>
<dbReference type="GO" id="GO:0034341">
    <property type="term" value="P:response to type II interferon"/>
    <property type="evidence" value="ECO:0007669"/>
    <property type="project" value="TreeGrafter"/>
</dbReference>
<dbReference type="GO" id="GO:0060337">
    <property type="term" value="P:type I interferon-mediated signaling pathway"/>
    <property type="evidence" value="ECO:0007669"/>
    <property type="project" value="TreeGrafter"/>
</dbReference>
<keyword evidence="5 6" id="KW-0472">Membrane</keyword>
<proteinExistence type="inferred from homology"/>
<dbReference type="GO" id="GO:0005886">
    <property type="term" value="C:plasma membrane"/>
    <property type="evidence" value="ECO:0007669"/>
    <property type="project" value="TreeGrafter"/>
</dbReference>
<reference evidence="7" key="1">
    <citation type="journal article" date="2023" name="DNA Res.">
        <title>Chromosome-level genome assembly of Phrynocephalus forsythii using third-generation DNA sequencing and Hi-C analysis.</title>
        <authorList>
            <person name="Qi Y."/>
            <person name="Zhao W."/>
            <person name="Zhao Y."/>
            <person name="Niu C."/>
            <person name="Cao S."/>
            <person name="Zhang Y."/>
        </authorList>
    </citation>
    <scope>NUCLEOTIDE SEQUENCE</scope>
    <source>
        <tissue evidence="7">Muscle</tissue>
    </source>
</reference>
<evidence type="ECO:0000256" key="2">
    <source>
        <dbReference type="ARBA" id="ARBA00006843"/>
    </source>
</evidence>
<dbReference type="GO" id="GO:0035456">
    <property type="term" value="P:response to interferon-beta"/>
    <property type="evidence" value="ECO:0007669"/>
    <property type="project" value="TreeGrafter"/>
</dbReference>
<keyword evidence="4 6" id="KW-1133">Transmembrane helix</keyword>
<keyword evidence="8" id="KW-1185">Reference proteome</keyword>
<evidence type="ECO:0000256" key="1">
    <source>
        <dbReference type="ARBA" id="ARBA00004370"/>
    </source>
</evidence>
<organism evidence="7 8">
    <name type="scientific">Phrynocephalus forsythii</name>
    <dbReference type="NCBI Taxonomy" id="171643"/>
    <lineage>
        <taxon>Eukaryota</taxon>
        <taxon>Metazoa</taxon>
        <taxon>Chordata</taxon>
        <taxon>Craniata</taxon>
        <taxon>Vertebrata</taxon>
        <taxon>Euteleostomi</taxon>
        <taxon>Lepidosauria</taxon>
        <taxon>Squamata</taxon>
        <taxon>Bifurcata</taxon>
        <taxon>Unidentata</taxon>
        <taxon>Episquamata</taxon>
        <taxon>Toxicofera</taxon>
        <taxon>Iguania</taxon>
        <taxon>Acrodonta</taxon>
        <taxon>Agamidae</taxon>
        <taxon>Agaminae</taxon>
        <taxon>Phrynocephalus</taxon>
    </lineage>
</organism>
<gene>
    <name evidence="7" type="ORF">JRQ81_000225</name>
</gene>
<dbReference type="InterPro" id="IPR007593">
    <property type="entry name" value="CD225/Dispanin_fam"/>
</dbReference>
<dbReference type="PANTHER" id="PTHR13999:SF4">
    <property type="entry name" value="INTERFERON-INDUCED TRANSMEMBRANE PROTEIN 3"/>
    <property type="match status" value="1"/>
</dbReference>
<evidence type="ECO:0000313" key="8">
    <source>
        <dbReference type="Proteomes" id="UP001142489"/>
    </source>
</evidence>
<evidence type="ECO:0000256" key="4">
    <source>
        <dbReference type="ARBA" id="ARBA00022989"/>
    </source>
</evidence>
<dbReference type="GO" id="GO:0051607">
    <property type="term" value="P:defense response to virus"/>
    <property type="evidence" value="ECO:0007669"/>
    <property type="project" value="TreeGrafter"/>
</dbReference>
<dbReference type="InterPro" id="IPR051517">
    <property type="entry name" value="IFITM_antiviral_protein"/>
</dbReference>
<evidence type="ECO:0000256" key="6">
    <source>
        <dbReference type="SAM" id="Phobius"/>
    </source>
</evidence>
<dbReference type="GO" id="GO:0045071">
    <property type="term" value="P:negative regulation of viral genome replication"/>
    <property type="evidence" value="ECO:0007669"/>
    <property type="project" value="TreeGrafter"/>
</dbReference>
<dbReference type="PANTHER" id="PTHR13999">
    <property type="entry name" value="INTERFERON INDUCIBLE TRANSMEMBRANE PROTEIN"/>
    <property type="match status" value="1"/>
</dbReference>
<evidence type="ECO:0000256" key="3">
    <source>
        <dbReference type="ARBA" id="ARBA00022692"/>
    </source>
</evidence>
<dbReference type="Pfam" id="PF04505">
    <property type="entry name" value="CD225"/>
    <property type="match status" value="1"/>
</dbReference>
<dbReference type="GO" id="GO:0035455">
    <property type="term" value="P:response to interferon-alpha"/>
    <property type="evidence" value="ECO:0007669"/>
    <property type="project" value="TreeGrafter"/>
</dbReference>